<dbReference type="PROSITE" id="PS51194">
    <property type="entry name" value="HELICASE_CTER"/>
    <property type="match status" value="1"/>
</dbReference>
<proteinExistence type="inferred from homology"/>
<keyword evidence="7" id="KW-0256">Endoplasmic reticulum</keyword>
<evidence type="ECO:0000256" key="4">
    <source>
        <dbReference type="ARBA" id="ARBA00022741"/>
    </source>
</evidence>
<evidence type="ECO:0000256" key="8">
    <source>
        <dbReference type="ARBA" id="ARBA00022840"/>
    </source>
</evidence>
<dbReference type="Pfam" id="PF04142">
    <property type="entry name" value="Nuc_sug_transp"/>
    <property type="match status" value="1"/>
</dbReference>
<evidence type="ECO:0000256" key="9">
    <source>
        <dbReference type="ARBA" id="ARBA00022989"/>
    </source>
</evidence>
<keyword evidence="5" id="KW-0378">Hydrolase</keyword>
<evidence type="ECO:0000259" key="19">
    <source>
        <dbReference type="PROSITE" id="PS51194"/>
    </source>
</evidence>
<evidence type="ECO:0000256" key="1">
    <source>
        <dbReference type="ARBA" id="ARBA00004477"/>
    </source>
</evidence>
<evidence type="ECO:0000256" key="14">
    <source>
        <dbReference type="ARBA" id="ARBA00034808"/>
    </source>
</evidence>
<comment type="caution">
    <text evidence="20">The sequence shown here is derived from an EMBL/GenBank/DDBJ whole genome shotgun (WGS) entry which is preliminary data.</text>
</comment>
<feature type="compositionally biased region" description="Acidic residues" evidence="16">
    <location>
        <begin position="1600"/>
        <end position="1613"/>
    </location>
</feature>
<feature type="transmembrane region" description="Helical" evidence="17">
    <location>
        <begin position="309"/>
        <end position="328"/>
    </location>
</feature>
<comment type="similarity">
    <text evidence="2">Belongs to the helicase family. SKI2 subfamily.</text>
</comment>
<evidence type="ECO:0000313" key="20">
    <source>
        <dbReference type="EMBL" id="OOQ87115.1"/>
    </source>
</evidence>
<dbReference type="SUPFAM" id="SSF52540">
    <property type="entry name" value="P-loop containing nucleoside triphosphate hydrolases"/>
    <property type="match status" value="1"/>
</dbReference>
<feature type="compositionally biased region" description="Basic residues" evidence="16">
    <location>
        <begin position="445"/>
        <end position="465"/>
    </location>
</feature>
<comment type="subcellular location">
    <subcellularLocation>
        <location evidence="1">Endoplasmic reticulum membrane</location>
        <topology evidence="1">Multi-pass membrane protein</topology>
    </subcellularLocation>
</comment>
<dbReference type="GO" id="GO:0016787">
    <property type="term" value="F:hydrolase activity"/>
    <property type="evidence" value="ECO:0007669"/>
    <property type="project" value="UniProtKB-KW"/>
</dbReference>
<evidence type="ECO:0000256" key="6">
    <source>
        <dbReference type="ARBA" id="ARBA00022806"/>
    </source>
</evidence>
<evidence type="ECO:0000256" key="11">
    <source>
        <dbReference type="ARBA" id="ARBA00023235"/>
    </source>
</evidence>
<dbReference type="InterPro" id="IPR014001">
    <property type="entry name" value="Helicase_ATP-bd"/>
</dbReference>
<feature type="compositionally biased region" description="Basic and acidic residues" evidence="16">
    <location>
        <begin position="1677"/>
        <end position="1707"/>
    </location>
</feature>
<evidence type="ECO:0000256" key="10">
    <source>
        <dbReference type="ARBA" id="ARBA00023136"/>
    </source>
</evidence>
<dbReference type="GO" id="GO:0005524">
    <property type="term" value="F:ATP binding"/>
    <property type="evidence" value="ECO:0007669"/>
    <property type="project" value="UniProtKB-KW"/>
</dbReference>
<comment type="catalytic activity">
    <reaction evidence="13">
        <text>Couples ATP hydrolysis with the unwinding of duplex DNA by translocating in the 3'-5' direction.</text>
        <dbReference type="EC" id="5.6.2.4"/>
    </reaction>
</comment>
<dbReference type="Pfam" id="PF00271">
    <property type="entry name" value="Helicase_C"/>
    <property type="match status" value="1"/>
</dbReference>
<dbReference type="EC" id="5.6.2.4" evidence="14"/>
<evidence type="ECO:0000256" key="17">
    <source>
        <dbReference type="SAM" id="Phobius"/>
    </source>
</evidence>
<dbReference type="GO" id="GO:0003676">
    <property type="term" value="F:nucleic acid binding"/>
    <property type="evidence" value="ECO:0007669"/>
    <property type="project" value="InterPro"/>
</dbReference>
<dbReference type="Gene3D" id="3.40.50.300">
    <property type="entry name" value="P-loop containing nucleotide triphosphate hydrolases"/>
    <property type="match status" value="2"/>
</dbReference>
<feature type="domain" description="Helicase ATP-binding" evidence="18">
    <location>
        <begin position="697"/>
        <end position="871"/>
    </location>
</feature>
<dbReference type="Pfam" id="PF02889">
    <property type="entry name" value="Sec63"/>
    <property type="match status" value="1"/>
</dbReference>
<dbReference type="InterPro" id="IPR004179">
    <property type="entry name" value="Sec63-dom"/>
</dbReference>
<feature type="compositionally biased region" description="Low complexity" evidence="16">
    <location>
        <begin position="1496"/>
        <end position="1506"/>
    </location>
</feature>
<keyword evidence="10 17" id="KW-0472">Membrane</keyword>
<keyword evidence="9 17" id="KW-1133">Transmembrane helix</keyword>
<dbReference type="PANTHER" id="PTHR47835:SF3">
    <property type="entry name" value="HELICASE FOR MEIOSIS 1"/>
    <property type="match status" value="1"/>
</dbReference>
<evidence type="ECO:0000256" key="12">
    <source>
        <dbReference type="ARBA" id="ARBA00023254"/>
    </source>
</evidence>
<dbReference type="InterPro" id="IPR036388">
    <property type="entry name" value="WH-like_DNA-bd_sf"/>
</dbReference>
<feature type="region of interest" description="Disordered" evidence="16">
    <location>
        <begin position="575"/>
        <end position="599"/>
    </location>
</feature>
<dbReference type="InterPro" id="IPR007271">
    <property type="entry name" value="Nuc_sug_transpt"/>
</dbReference>
<dbReference type="SMART" id="SM00973">
    <property type="entry name" value="Sec63"/>
    <property type="match status" value="1"/>
</dbReference>
<feature type="compositionally biased region" description="Basic residues" evidence="16">
    <location>
        <begin position="1648"/>
        <end position="1659"/>
    </location>
</feature>
<dbReference type="SMART" id="SM00487">
    <property type="entry name" value="DEXDc"/>
    <property type="match status" value="1"/>
</dbReference>
<feature type="compositionally biased region" description="Polar residues" evidence="16">
    <location>
        <begin position="432"/>
        <end position="443"/>
    </location>
</feature>
<feature type="transmembrane region" description="Helical" evidence="17">
    <location>
        <begin position="127"/>
        <end position="148"/>
    </location>
</feature>
<dbReference type="Proteomes" id="UP000190744">
    <property type="component" value="Unassembled WGS sequence"/>
</dbReference>
<feature type="domain" description="Helicase C-terminal" evidence="19">
    <location>
        <begin position="911"/>
        <end position="1099"/>
    </location>
</feature>
<evidence type="ECO:0000259" key="18">
    <source>
        <dbReference type="PROSITE" id="PS51192"/>
    </source>
</evidence>
<dbReference type="SMART" id="SM00490">
    <property type="entry name" value="HELICc"/>
    <property type="match status" value="1"/>
</dbReference>
<evidence type="ECO:0000256" key="7">
    <source>
        <dbReference type="ARBA" id="ARBA00022824"/>
    </source>
</evidence>
<comment type="catalytic activity">
    <reaction evidence="15">
        <text>ATP + H2O = ADP + phosphate + H(+)</text>
        <dbReference type="Rhea" id="RHEA:13065"/>
        <dbReference type="ChEBI" id="CHEBI:15377"/>
        <dbReference type="ChEBI" id="CHEBI:15378"/>
        <dbReference type="ChEBI" id="CHEBI:30616"/>
        <dbReference type="ChEBI" id="CHEBI:43474"/>
        <dbReference type="ChEBI" id="CHEBI:456216"/>
        <dbReference type="EC" id="5.6.2.4"/>
    </reaction>
</comment>
<feature type="region of interest" description="Disordered" evidence="16">
    <location>
        <begin position="1496"/>
        <end position="1538"/>
    </location>
</feature>
<keyword evidence="3 17" id="KW-0812">Transmembrane</keyword>
<keyword evidence="4" id="KW-0547">Nucleotide-binding</keyword>
<reference evidence="21" key="1">
    <citation type="submission" date="2015-09" db="EMBL/GenBank/DDBJ databases">
        <authorList>
            <person name="Fill T.P."/>
            <person name="Baretta J.F."/>
            <person name="de Almeida L.G."/>
            <person name="Rocha M."/>
            <person name="de Souza D.H."/>
            <person name="Malavazi I."/>
            <person name="Cerdeira L.T."/>
            <person name="Hong H."/>
            <person name="Samborskyy M."/>
            <person name="de Vasconcelos A.T."/>
            <person name="Leadlay P."/>
            <person name="Rodrigues-Filho E."/>
        </authorList>
    </citation>
    <scope>NUCLEOTIDE SEQUENCE [LARGE SCALE GENOMIC DNA]</scope>
    <source>
        <strain evidence="21">LaBioMMi 136</strain>
    </source>
</reference>
<dbReference type="InterPro" id="IPR036390">
    <property type="entry name" value="WH_DNA-bd_sf"/>
</dbReference>
<evidence type="ECO:0000256" key="15">
    <source>
        <dbReference type="ARBA" id="ARBA00048988"/>
    </source>
</evidence>
<dbReference type="Pfam" id="PF23445">
    <property type="entry name" value="WHD_SNRNP200"/>
    <property type="match status" value="1"/>
</dbReference>
<evidence type="ECO:0000256" key="3">
    <source>
        <dbReference type="ARBA" id="ARBA00022692"/>
    </source>
</evidence>
<dbReference type="Gene3D" id="1.10.10.10">
    <property type="entry name" value="Winged helix-like DNA-binding domain superfamily/Winged helix DNA-binding domain"/>
    <property type="match status" value="1"/>
</dbReference>
<accession>A0A1S9RNN9</accession>
<keyword evidence="8" id="KW-0067">ATP-binding</keyword>
<keyword evidence="11" id="KW-0413">Isomerase</keyword>
<dbReference type="GO" id="GO:0000139">
    <property type="term" value="C:Golgi membrane"/>
    <property type="evidence" value="ECO:0007669"/>
    <property type="project" value="InterPro"/>
</dbReference>
<feature type="transmembrane region" description="Helical" evidence="17">
    <location>
        <begin position="335"/>
        <end position="353"/>
    </location>
</feature>
<dbReference type="InterPro" id="IPR037185">
    <property type="entry name" value="EmrE-like"/>
</dbReference>
<feature type="transmembrane region" description="Helical" evidence="17">
    <location>
        <begin position="49"/>
        <end position="72"/>
    </location>
</feature>
<feature type="region of interest" description="Disordered" evidence="16">
    <location>
        <begin position="1600"/>
        <end position="1619"/>
    </location>
</feature>
<feature type="region of interest" description="Disordered" evidence="16">
    <location>
        <begin position="612"/>
        <end position="652"/>
    </location>
</feature>
<dbReference type="InterPro" id="IPR011545">
    <property type="entry name" value="DEAD/DEAH_box_helicase_dom"/>
</dbReference>
<dbReference type="GO" id="GO:0007131">
    <property type="term" value="P:reciprocal meiotic recombination"/>
    <property type="evidence" value="ECO:0007669"/>
    <property type="project" value="UniProtKB-ARBA"/>
</dbReference>
<dbReference type="SUPFAM" id="SSF46785">
    <property type="entry name" value="Winged helix' DNA-binding domain"/>
    <property type="match status" value="1"/>
</dbReference>
<evidence type="ECO:0000256" key="16">
    <source>
        <dbReference type="SAM" id="MobiDB-lite"/>
    </source>
</evidence>
<evidence type="ECO:0000256" key="2">
    <source>
        <dbReference type="ARBA" id="ARBA00010140"/>
    </source>
</evidence>
<dbReference type="InterPro" id="IPR001650">
    <property type="entry name" value="Helicase_C-like"/>
</dbReference>
<keyword evidence="6 20" id="KW-0347">Helicase</keyword>
<evidence type="ECO:0000256" key="13">
    <source>
        <dbReference type="ARBA" id="ARBA00034617"/>
    </source>
</evidence>
<dbReference type="FunFam" id="3.40.50.300:FF:001076">
    <property type="entry name" value="ATP-dependent DNA helicase MER3"/>
    <property type="match status" value="1"/>
</dbReference>
<evidence type="ECO:0000313" key="21">
    <source>
        <dbReference type="Proteomes" id="UP000190744"/>
    </source>
</evidence>
<gene>
    <name evidence="20" type="ORF">PEBR_18263</name>
</gene>
<feature type="region of interest" description="Disordered" evidence="16">
    <location>
        <begin position="394"/>
        <end position="480"/>
    </location>
</feature>
<sequence>MGDRTQRQPSWLRESTQNVPWILLAAQSTGFVLLSHYSRIMPPAGGKRYLTSTAVFLSEVVKLAIALTMALYDVSKNAPPSMPATSLFFSLSSAVLSGDSWKLAIPAGLGVVSNSLQYIALSNMRAATFQVTFQLQFVTTAIFGLMALRRSIAPRKWGLLLLLLLGVALIQFPDATAEQTSLRDEASRLHFPRSLEEWKAVKGNDAAAKMLKRSATYEGIEEDILTAEPRLNHTVGLLAVVGAAIASGIGGVYFEKVLKDSSNHISLWVRNVQLAIYSVFPALFIGVVFRDGERIATDGFFQGYNWTVWATIVIQALGGIISTFSLSHTQRDPRCLATTASLILSIIGSIWLFDFELTASFFLGAAAVLVATHYYGNPAFSPAAAKVGGMRPPPIRIDNFEKDSGNDVGSPGGGPPDEISIKLPTTPFLSDGMSSSRPTSPNPGHTRHNPFPHSKHLQPSPKRRRIDPGSASSHQASRPGFIDQRLVEGAQWPGYPDLVQQEPSSIPTSTLSGHEEDVHLDAFDLELLAQQKNMCAIQSSNSAFFHPSPEQDILPGLKHQDVLPQKSRFFDSFPRPTPLHELGSSQTGPISAPPSSPLMTMMHQRKEPLWWSQGQLEPGPDAYQDGSVPDSPRQPFTHHPNIPTPASGQRKQGCPPFGHLPISVRGIVLVSVNELPGEYRSMYPFPLFNAIQSKCFHPVYNTNDNIALAAPTGSGKTVVMELAICRLLNVLKDERFKVIYQAPTKSLCSERFRDWNNKFAALDLKCAELTGDTDHTQLRGIQSSQIIITTPEKWDSMTRKWKDHMRLMQLVKLFLIDEVHILKETRGATLEAVVSRMKNIGSNVRFVALSATVPNSEDIATWLGKDATNQHVPAHREHFGEDFRPVKLQKFVYGYHSPGNDFAFDKACGTKLPEVISKHSCLKPIMIFCCTRNSSVATAKELAKLWTLTNPPARLWKAPGKRIEASNDDLRTTITAGVAFHHAGLSAADRHMVEKGYLEGQINVICCTSTLAVGVNLPCQLVIIKNTVGWQDGGCKEYSDLEMMQMLGRAGRPQFDDSATAVILTRKERVAHYERLVSGSESLESCLHLNLIEHLNAEIGLGNVTDVQSATKWLAGTFLFVRLRRNPIYYKLKEGASQEEEDESLRQICEKDIKLLQECGLVEKEKLCSTPFGDAMARYYIRFNTMKKLLSLQAQADLPQILDVIIQAEEFHEIRLKAGEKPLYREINKDPGIRYPIKVDLALPSHKISLLLQSELGALDFPASDQLQKHKFQFQQDKLLVFAHVNRLIRCVIDCLIAREDSVAARSALELARSFGAKVWDHSPLQMKQIEQIGVVAVRKLAAAGITDIEELEATEAPRIEMILSKHPPFGTKLLARLKEFPKLRVTMKVVSTEAKKGNVQVRFKIDVAFMNDKIPAFFQRKSVYVCCLTETSDGRLIDFRRVSASKLQDGFNVTLVADMKDIDQYIVCNVMCDDIAGTTRRAEIRPDLLPHLFSKSSSQGAQSAATGCPTLAGNRDNIWDIPKSPPRPHAAPDAFDGDDLQAEDFLVTGVSSSKLKQPGESSKSQIDDNDWFLIDHSSSSQGAPEKPQNYRRDWTADMEQQDDDDAVDDDEPEPVRLANGNWACSHKCRDKTSCKHFCCREGLEKPRKPRKPRKRATSNHKAGNLNQTRLSPAFAKQDKPADARKGKQPAKELTKLTAARKEEHSSQSRSPKLPLKKPASNQGQNGSKGTINRSTLTTKGEKSIEQPVVVSSDFDDDGFDDLPPLSYIMQGSGSCKGPADPKTHQEKDSVLDGPSAIVEQTLAQNQPDELQPLQIPKPRGIIEISDESTPETGQDIFTHPEEIRSSVATATLPDPSSITINPPARKSSSFCRAYEARFLERAERSPSPKCLLPALNTRHTLTQLDPISAVDLTSKVHAHRTPTNSSSGWDDVDRLLLEEYKDVINHY</sequence>
<feature type="region of interest" description="Disordered" evidence="16">
    <location>
        <begin position="1645"/>
        <end position="1758"/>
    </location>
</feature>
<dbReference type="Gene3D" id="1.10.3380.10">
    <property type="entry name" value="Sec63 N-terminal domain-like domain"/>
    <property type="match status" value="1"/>
</dbReference>
<dbReference type="FunFam" id="1.10.3380.10:FF:000012">
    <property type="entry name" value="DEAD/DEAH box DNA helicase"/>
    <property type="match status" value="1"/>
</dbReference>
<dbReference type="PANTHER" id="PTHR47835">
    <property type="entry name" value="HFM1, ATP DEPENDENT DNA HELICASE HOMOLOG"/>
    <property type="match status" value="1"/>
</dbReference>
<organism evidence="20 21">
    <name type="scientific">Penicillium brasilianum</name>
    <dbReference type="NCBI Taxonomy" id="104259"/>
    <lineage>
        <taxon>Eukaryota</taxon>
        <taxon>Fungi</taxon>
        <taxon>Dikarya</taxon>
        <taxon>Ascomycota</taxon>
        <taxon>Pezizomycotina</taxon>
        <taxon>Eurotiomycetes</taxon>
        <taxon>Eurotiomycetidae</taxon>
        <taxon>Eurotiales</taxon>
        <taxon>Aspergillaceae</taxon>
        <taxon>Penicillium</taxon>
    </lineage>
</organism>
<dbReference type="GO" id="GO:0043138">
    <property type="term" value="F:3'-5' DNA helicase activity"/>
    <property type="evidence" value="ECO:0007669"/>
    <property type="project" value="UniProtKB-EC"/>
</dbReference>
<feature type="compositionally biased region" description="Polar residues" evidence="16">
    <location>
        <begin position="1660"/>
        <end position="1671"/>
    </location>
</feature>
<keyword evidence="12" id="KW-0469">Meiosis</keyword>
<dbReference type="SUPFAM" id="SSF103481">
    <property type="entry name" value="Multidrug resistance efflux transporter EmrE"/>
    <property type="match status" value="1"/>
</dbReference>
<dbReference type="GO" id="GO:0015165">
    <property type="term" value="F:pyrimidine nucleotide-sugar transmembrane transporter activity"/>
    <property type="evidence" value="ECO:0007669"/>
    <property type="project" value="InterPro"/>
</dbReference>
<evidence type="ECO:0000256" key="5">
    <source>
        <dbReference type="ARBA" id="ARBA00022801"/>
    </source>
</evidence>
<dbReference type="SUPFAM" id="SSF158702">
    <property type="entry name" value="Sec63 N-terminal domain-like"/>
    <property type="match status" value="1"/>
</dbReference>
<feature type="transmembrane region" description="Helical" evidence="17">
    <location>
        <begin position="235"/>
        <end position="255"/>
    </location>
</feature>
<feature type="transmembrane region" description="Helical" evidence="17">
    <location>
        <begin position="267"/>
        <end position="289"/>
    </location>
</feature>
<dbReference type="PROSITE" id="PS51192">
    <property type="entry name" value="HELICASE_ATP_BIND_1"/>
    <property type="match status" value="1"/>
</dbReference>
<dbReference type="CDD" id="cd18795">
    <property type="entry name" value="SF2_C_Ski2"/>
    <property type="match status" value="1"/>
</dbReference>
<dbReference type="InterPro" id="IPR027417">
    <property type="entry name" value="P-loop_NTPase"/>
</dbReference>
<dbReference type="FunFam" id="1.10.10.10:FF:000012">
    <property type="entry name" value="U5 small nuclear ribonucleoprotein helicase"/>
    <property type="match status" value="1"/>
</dbReference>
<dbReference type="InterPro" id="IPR057842">
    <property type="entry name" value="WH_MER3"/>
</dbReference>
<dbReference type="Pfam" id="PF00270">
    <property type="entry name" value="DEAD"/>
    <property type="match status" value="1"/>
</dbReference>
<feature type="transmembrane region" description="Helical" evidence="17">
    <location>
        <begin position="157"/>
        <end position="173"/>
    </location>
</feature>
<dbReference type="InterPro" id="IPR052247">
    <property type="entry name" value="Meiotic_Crossover_Helicase"/>
</dbReference>
<dbReference type="NCBIfam" id="TIGR00803">
    <property type="entry name" value="nst"/>
    <property type="match status" value="1"/>
</dbReference>
<dbReference type="EMBL" id="LJBN01000128">
    <property type="protein sequence ID" value="OOQ87115.1"/>
    <property type="molecule type" value="Genomic_DNA"/>
</dbReference>
<name>A0A1S9RNN9_PENBI</name>
<protein>
    <recommendedName>
        <fullName evidence="14">DNA 3'-5' helicase</fullName>
        <ecNumber evidence="14">5.6.2.4</ecNumber>
    </recommendedName>
</protein>
<feature type="compositionally biased region" description="Polar residues" evidence="16">
    <location>
        <begin position="1720"/>
        <end position="1739"/>
    </location>
</feature>